<proteinExistence type="inferred from homology"/>
<evidence type="ECO:0000259" key="6">
    <source>
        <dbReference type="PROSITE" id="PS50949"/>
    </source>
</evidence>
<evidence type="ECO:0000256" key="1">
    <source>
        <dbReference type="ARBA" id="ARBA00005384"/>
    </source>
</evidence>
<comment type="caution">
    <text evidence="7">The sequence shown here is derived from an EMBL/GenBank/DDBJ whole genome shotgun (WGS) entry which is preliminary data.</text>
</comment>
<keyword evidence="2" id="KW-0663">Pyridoxal phosphate</keyword>
<protein>
    <submittedName>
        <fullName evidence="7">GntR family transcriptional regulator/MocR family aminotransferase</fullName>
    </submittedName>
</protein>
<keyword evidence="5" id="KW-0804">Transcription</keyword>
<evidence type="ECO:0000256" key="2">
    <source>
        <dbReference type="ARBA" id="ARBA00022898"/>
    </source>
</evidence>
<dbReference type="PROSITE" id="PS50949">
    <property type="entry name" value="HTH_GNTR"/>
    <property type="match status" value="1"/>
</dbReference>
<dbReference type="Gene3D" id="3.40.640.10">
    <property type="entry name" value="Type I PLP-dependent aspartate aminotransferase-like (Major domain)"/>
    <property type="match status" value="1"/>
</dbReference>
<dbReference type="SMART" id="SM00345">
    <property type="entry name" value="HTH_GNTR"/>
    <property type="match status" value="1"/>
</dbReference>
<comment type="similarity">
    <text evidence="1">In the C-terminal section; belongs to the class-I pyridoxal-phosphate-dependent aminotransferase family.</text>
</comment>
<feature type="domain" description="HTH gntR-type" evidence="6">
    <location>
        <begin position="1"/>
        <end position="65"/>
    </location>
</feature>
<dbReference type="SUPFAM" id="SSF46785">
    <property type="entry name" value="Winged helix' DNA-binding domain"/>
    <property type="match status" value="1"/>
</dbReference>
<keyword evidence="7" id="KW-0808">Transferase</keyword>
<dbReference type="InterPro" id="IPR015421">
    <property type="entry name" value="PyrdxlP-dep_Trfase_major"/>
</dbReference>
<accession>A0ABS4DZU7</accession>
<name>A0ABS4DZU7_9HYPH</name>
<dbReference type="Gene3D" id="1.10.10.10">
    <property type="entry name" value="Winged helix-like DNA-binding domain superfamily/Winged helix DNA-binding domain"/>
    <property type="match status" value="1"/>
</dbReference>
<dbReference type="GO" id="GO:0008483">
    <property type="term" value="F:transaminase activity"/>
    <property type="evidence" value="ECO:0007669"/>
    <property type="project" value="UniProtKB-KW"/>
</dbReference>
<evidence type="ECO:0000313" key="8">
    <source>
        <dbReference type="Proteomes" id="UP000759443"/>
    </source>
</evidence>
<dbReference type="Pfam" id="PF00155">
    <property type="entry name" value="Aminotran_1_2"/>
    <property type="match status" value="1"/>
</dbReference>
<dbReference type="InterPro" id="IPR051446">
    <property type="entry name" value="HTH_trans_reg/aminotransferase"/>
</dbReference>
<dbReference type="SUPFAM" id="SSF53383">
    <property type="entry name" value="PLP-dependent transferases"/>
    <property type="match status" value="1"/>
</dbReference>
<dbReference type="CDD" id="cd00609">
    <property type="entry name" value="AAT_like"/>
    <property type="match status" value="1"/>
</dbReference>
<evidence type="ECO:0000256" key="4">
    <source>
        <dbReference type="ARBA" id="ARBA00023125"/>
    </source>
</evidence>
<dbReference type="InterPro" id="IPR004839">
    <property type="entry name" value="Aminotransferase_I/II_large"/>
</dbReference>
<dbReference type="PANTHER" id="PTHR46577">
    <property type="entry name" value="HTH-TYPE TRANSCRIPTIONAL REGULATORY PROTEIN GABR"/>
    <property type="match status" value="1"/>
</dbReference>
<dbReference type="Proteomes" id="UP000759443">
    <property type="component" value="Unassembled WGS sequence"/>
</dbReference>
<organism evidence="7 8">
    <name type="scientific">Rhizobium halophytocola</name>
    <dbReference type="NCBI Taxonomy" id="735519"/>
    <lineage>
        <taxon>Bacteria</taxon>
        <taxon>Pseudomonadati</taxon>
        <taxon>Pseudomonadota</taxon>
        <taxon>Alphaproteobacteria</taxon>
        <taxon>Hyphomicrobiales</taxon>
        <taxon>Rhizobiaceae</taxon>
        <taxon>Rhizobium/Agrobacterium group</taxon>
        <taxon>Rhizobium</taxon>
    </lineage>
</organism>
<dbReference type="CDD" id="cd07377">
    <property type="entry name" value="WHTH_GntR"/>
    <property type="match status" value="1"/>
</dbReference>
<evidence type="ECO:0000313" key="7">
    <source>
        <dbReference type="EMBL" id="MBP1851208.1"/>
    </source>
</evidence>
<keyword evidence="4" id="KW-0238">DNA-binding</keyword>
<keyword evidence="7" id="KW-0032">Aminotransferase</keyword>
<evidence type="ECO:0000256" key="3">
    <source>
        <dbReference type="ARBA" id="ARBA00023015"/>
    </source>
</evidence>
<reference evidence="7 8" key="1">
    <citation type="submission" date="2021-03" db="EMBL/GenBank/DDBJ databases">
        <title>Genomic Encyclopedia of Type Strains, Phase IV (KMG-IV): sequencing the most valuable type-strain genomes for metagenomic binning, comparative biology and taxonomic classification.</title>
        <authorList>
            <person name="Goeker M."/>
        </authorList>
    </citation>
    <scope>NUCLEOTIDE SEQUENCE [LARGE SCALE GENOMIC DNA]</scope>
    <source>
        <strain evidence="7 8">DSM 21600</strain>
    </source>
</reference>
<evidence type="ECO:0000256" key="5">
    <source>
        <dbReference type="ARBA" id="ARBA00023163"/>
    </source>
</evidence>
<dbReference type="InterPro" id="IPR036388">
    <property type="entry name" value="WH-like_DNA-bd_sf"/>
</dbReference>
<dbReference type="RefSeq" id="WP_209945672.1">
    <property type="nucleotide sequence ID" value="NZ_JAGGJU010000006.1"/>
</dbReference>
<dbReference type="Pfam" id="PF00392">
    <property type="entry name" value="GntR"/>
    <property type="match status" value="1"/>
</dbReference>
<dbReference type="PANTHER" id="PTHR46577:SF1">
    <property type="entry name" value="HTH-TYPE TRANSCRIPTIONAL REGULATORY PROTEIN GABR"/>
    <property type="match status" value="1"/>
</dbReference>
<dbReference type="EMBL" id="JAGGJU010000006">
    <property type="protein sequence ID" value="MBP1851208.1"/>
    <property type="molecule type" value="Genomic_DNA"/>
</dbReference>
<keyword evidence="8" id="KW-1185">Reference proteome</keyword>
<keyword evidence="3" id="KW-0805">Transcription regulation</keyword>
<gene>
    <name evidence="7" type="ORF">J2Z17_002651</name>
</gene>
<dbReference type="InterPro" id="IPR015424">
    <property type="entry name" value="PyrdxlP-dep_Trfase"/>
</dbReference>
<dbReference type="InterPro" id="IPR036390">
    <property type="entry name" value="WH_DNA-bd_sf"/>
</dbReference>
<sequence length="445" mass="47541">MALYGELKRLIEAGRLKPGTKLPTTRDLSARLTLSRGAVVAAYDQLVAEGYAEARTGDGTYVAADVPALAGAALANEPPPCEPPPPLPGTLGCTTADEMTIRTFRTLLNRHLTQPTARHYFYQDPRGGADLRTEIAAYLRTARGVRCRADQVILTSGTQQALDLVIRTLTAPGDTVAIEDPCYGMAREAFEAAQLRVLPVPVDAEGLDVGALAAAGSPPNAVYVTPSHQFPLGVTLTMARRLALIDWAERHQAHVIEDDYDSEFRFAGPPLTALQGVDGAGRVIYVGSFSKTLMPGFRIGYLVAPEPLLEPLLAMRRVSDRFPSTLLESALAEFLRDGHFAGHLKRARRRVRAARDALVAVLASHGFSLVVPEQGLHLVARLPGGPSEAEMLAAASDSGFAVRALSPLYAPPQTAQPGVVIGFSGFPADVLAAAASRWAIHLRRP</sequence>
<dbReference type="InterPro" id="IPR000524">
    <property type="entry name" value="Tscrpt_reg_HTH_GntR"/>
</dbReference>